<evidence type="ECO:0000256" key="3">
    <source>
        <dbReference type="ARBA" id="ARBA00048447"/>
    </source>
</evidence>
<dbReference type="GO" id="GO:0005829">
    <property type="term" value="C:cytosol"/>
    <property type="evidence" value="ECO:0007669"/>
    <property type="project" value="TreeGrafter"/>
</dbReference>
<keyword evidence="6" id="KW-1185">Reference proteome</keyword>
<protein>
    <recommendedName>
        <fullName evidence="2">Uridine phosphorylase</fullName>
        <ecNumber evidence="1">2.4.2.3</ecNumber>
    </recommendedName>
</protein>
<sequence>MTELLTNLKINPEELAKRIIVCGDPKRAKQIASLLEEAQPLAENREYHSYKGSWKGVEVTVVSHGVGSPGAAVCFEELAKGGAEVMIRVGTAGSYQKDIQPGSLVISTAAVRTDGLTRQLVPEGFPAIANRHVVDQLVNQLVKASEHHKQEVHEGLTLTLDVFYSGVIEFPHAIYKNAGVLAVEMENAALFTIGAIRGVKTGAILAIDGFADADLRNDYHPHTDLVAKAIEQEAIIALDALLS</sequence>
<dbReference type="STRING" id="1547283.A9C19_16485"/>
<dbReference type="EMBL" id="CP016020">
    <property type="protein sequence ID" value="APH06211.1"/>
    <property type="molecule type" value="Genomic_DNA"/>
</dbReference>
<dbReference type="SUPFAM" id="SSF53167">
    <property type="entry name" value="Purine and uridine phosphorylases"/>
    <property type="match status" value="1"/>
</dbReference>
<evidence type="ECO:0000256" key="1">
    <source>
        <dbReference type="ARBA" id="ARBA00011888"/>
    </source>
</evidence>
<proteinExistence type="predicted"/>
<dbReference type="GO" id="GO:0004850">
    <property type="term" value="F:uridine phosphorylase activity"/>
    <property type="evidence" value="ECO:0007669"/>
    <property type="project" value="UniProtKB-EC"/>
</dbReference>
<evidence type="ECO:0000313" key="6">
    <source>
        <dbReference type="Proteomes" id="UP000181936"/>
    </source>
</evidence>
<dbReference type="InterPro" id="IPR035994">
    <property type="entry name" value="Nucleoside_phosphorylase_sf"/>
</dbReference>
<dbReference type="Pfam" id="PF01048">
    <property type="entry name" value="PNP_UDP_1"/>
    <property type="match status" value="1"/>
</dbReference>
<dbReference type="KEGG" id="bwh:A9C19_16485"/>
<feature type="domain" description="Nucleoside phosphorylase" evidence="4">
    <location>
        <begin position="17"/>
        <end position="232"/>
    </location>
</feature>
<dbReference type="PANTHER" id="PTHR43691:SF11">
    <property type="entry name" value="FI09636P-RELATED"/>
    <property type="match status" value="1"/>
</dbReference>
<dbReference type="Gene3D" id="3.40.50.1580">
    <property type="entry name" value="Nucleoside phosphorylase domain"/>
    <property type="match status" value="1"/>
</dbReference>
<organism evidence="5 6">
    <name type="scientific">Bacillus weihaiensis</name>
    <dbReference type="NCBI Taxonomy" id="1547283"/>
    <lineage>
        <taxon>Bacteria</taxon>
        <taxon>Bacillati</taxon>
        <taxon>Bacillota</taxon>
        <taxon>Bacilli</taxon>
        <taxon>Bacillales</taxon>
        <taxon>Bacillaceae</taxon>
        <taxon>Bacillus</taxon>
    </lineage>
</organism>
<comment type="catalytic activity">
    <reaction evidence="3">
        <text>uridine + phosphate = alpha-D-ribose 1-phosphate + uracil</text>
        <dbReference type="Rhea" id="RHEA:24388"/>
        <dbReference type="ChEBI" id="CHEBI:16704"/>
        <dbReference type="ChEBI" id="CHEBI:17568"/>
        <dbReference type="ChEBI" id="CHEBI:43474"/>
        <dbReference type="ChEBI" id="CHEBI:57720"/>
        <dbReference type="EC" id="2.4.2.3"/>
    </reaction>
</comment>
<evidence type="ECO:0000256" key="2">
    <source>
        <dbReference type="ARBA" id="ARBA00021980"/>
    </source>
</evidence>
<dbReference type="CDD" id="cd17767">
    <property type="entry name" value="UP_EcUdp-like"/>
    <property type="match status" value="1"/>
</dbReference>
<dbReference type="EC" id="2.4.2.3" evidence="1"/>
<evidence type="ECO:0000259" key="4">
    <source>
        <dbReference type="Pfam" id="PF01048"/>
    </source>
</evidence>
<dbReference type="InterPro" id="IPR000845">
    <property type="entry name" value="Nucleoside_phosphorylase_d"/>
</dbReference>
<dbReference type="AlphaFoldDB" id="A0A1L3MV38"/>
<gene>
    <name evidence="5" type="ORF">A9C19_16485</name>
</gene>
<accession>A0A1L3MV38</accession>
<dbReference type="PANTHER" id="PTHR43691">
    <property type="entry name" value="URIDINE PHOSPHORYLASE"/>
    <property type="match status" value="1"/>
</dbReference>
<name>A0A1L3MV38_9BACI</name>
<dbReference type="GO" id="GO:0006218">
    <property type="term" value="P:uridine catabolic process"/>
    <property type="evidence" value="ECO:0007669"/>
    <property type="project" value="TreeGrafter"/>
</dbReference>
<reference evidence="5 6" key="1">
    <citation type="journal article" date="2016" name="Sci. Rep.">
        <title>Complete genome sequence and transcriptomic analysis of a novel marine strain Bacillus weihaiensis reveals the mechanism of brown algae degradation.</title>
        <authorList>
            <person name="Zhu Y."/>
            <person name="Chen P."/>
            <person name="Bao Y."/>
            <person name="Men Y."/>
            <person name="Zeng Y."/>
            <person name="Yang J."/>
            <person name="Sun J."/>
            <person name="Sun Y."/>
        </authorList>
    </citation>
    <scope>NUCLEOTIDE SEQUENCE [LARGE SCALE GENOMIC DNA]</scope>
    <source>
        <strain evidence="5 6">Alg07</strain>
    </source>
</reference>
<dbReference type="Proteomes" id="UP000181936">
    <property type="component" value="Chromosome"/>
</dbReference>
<evidence type="ECO:0000313" key="5">
    <source>
        <dbReference type="EMBL" id="APH06211.1"/>
    </source>
</evidence>